<organism evidence="7 8">
    <name type="scientific">Larimichthys crocea</name>
    <name type="common">Large yellow croaker</name>
    <name type="synonym">Pseudosciaena crocea</name>
    <dbReference type="NCBI Taxonomy" id="215358"/>
    <lineage>
        <taxon>Eukaryota</taxon>
        <taxon>Metazoa</taxon>
        <taxon>Chordata</taxon>
        <taxon>Craniata</taxon>
        <taxon>Vertebrata</taxon>
        <taxon>Euteleostomi</taxon>
        <taxon>Actinopterygii</taxon>
        <taxon>Neopterygii</taxon>
        <taxon>Teleostei</taxon>
        <taxon>Neoteleostei</taxon>
        <taxon>Acanthomorphata</taxon>
        <taxon>Eupercaria</taxon>
        <taxon>Sciaenidae</taxon>
        <taxon>Larimichthys</taxon>
    </lineage>
</organism>
<evidence type="ECO:0000313" key="8">
    <source>
        <dbReference type="Proteomes" id="UP000424527"/>
    </source>
</evidence>
<dbReference type="SUPFAM" id="SSF57667">
    <property type="entry name" value="beta-beta-alpha zinc fingers"/>
    <property type="match status" value="1"/>
</dbReference>
<proteinExistence type="predicted"/>
<dbReference type="InterPro" id="IPR003656">
    <property type="entry name" value="Znf_BED"/>
</dbReference>
<reference evidence="7 8" key="1">
    <citation type="submission" date="2019-07" db="EMBL/GenBank/DDBJ databases">
        <title>Chromosome genome assembly for large yellow croaker.</title>
        <authorList>
            <person name="Xiao S."/>
        </authorList>
    </citation>
    <scope>NUCLEOTIDE SEQUENCE [LARGE SCALE GENOMIC DNA]</scope>
    <source>
        <strain evidence="7">JMULYC20181020</strain>
        <tissue evidence="7">Muscle</tissue>
    </source>
</reference>
<evidence type="ECO:0000256" key="4">
    <source>
        <dbReference type="PROSITE-ProRule" id="PRU00027"/>
    </source>
</evidence>
<keyword evidence="5" id="KW-0812">Transmembrane</keyword>
<keyword evidence="2 4" id="KW-0863">Zinc-finger</keyword>
<sequence>MQSFISPVSKAILVALFIFAILLILYVILWGGTTDALQIPRRLPQTVGRVKVTHTVVLGSGSVLFGRTRTHGDVAAVGSGAARQAVSVRSESSSLSDVQQIFDASRYSIGEGIQLDCLLKEPMEGKSSGPSCSGLNLVAHPRAKSKVWKYFGFDTDADGCILHWKRIYCRVCMSQIAYSGNTSNLSYHLEKNHPVEFSEYVKSNTDQMRERLPRHSPG</sequence>
<dbReference type="Proteomes" id="UP000424527">
    <property type="component" value="Unassembled WGS sequence"/>
</dbReference>
<keyword evidence="5" id="KW-1133">Transmembrane helix</keyword>
<evidence type="ECO:0000256" key="5">
    <source>
        <dbReference type="SAM" id="Phobius"/>
    </source>
</evidence>
<dbReference type="AlphaFoldDB" id="A0A6G0HI21"/>
<evidence type="ECO:0000256" key="2">
    <source>
        <dbReference type="ARBA" id="ARBA00022771"/>
    </source>
</evidence>
<keyword evidence="1" id="KW-0479">Metal-binding</keyword>
<keyword evidence="3" id="KW-0862">Zinc</keyword>
<feature type="transmembrane region" description="Helical" evidence="5">
    <location>
        <begin position="12"/>
        <end position="32"/>
    </location>
</feature>
<evidence type="ECO:0000313" key="7">
    <source>
        <dbReference type="EMBL" id="KAE8278733.1"/>
    </source>
</evidence>
<evidence type="ECO:0000256" key="3">
    <source>
        <dbReference type="ARBA" id="ARBA00022833"/>
    </source>
</evidence>
<accession>A0A6G0HI21</accession>
<dbReference type="SMART" id="SM00614">
    <property type="entry name" value="ZnF_BED"/>
    <property type="match status" value="1"/>
</dbReference>
<dbReference type="GO" id="GO:0003677">
    <property type="term" value="F:DNA binding"/>
    <property type="evidence" value="ECO:0007669"/>
    <property type="project" value="InterPro"/>
</dbReference>
<name>A0A6G0HI21_LARCR</name>
<gene>
    <name evidence="7" type="ORF">D5F01_LYC23652</name>
</gene>
<feature type="domain" description="BED-type" evidence="6">
    <location>
        <begin position="142"/>
        <end position="200"/>
    </location>
</feature>
<dbReference type="Pfam" id="PF02892">
    <property type="entry name" value="zf-BED"/>
    <property type="match status" value="1"/>
</dbReference>
<dbReference type="PROSITE" id="PS50808">
    <property type="entry name" value="ZF_BED"/>
    <property type="match status" value="1"/>
</dbReference>
<protein>
    <submittedName>
        <fullName evidence="7">Zinc finger BED domain-containing protein 1</fullName>
    </submittedName>
</protein>
<evidence type="ECO:0000256" key="1">
    <source>
        <dbReference type="ARBA" id="ARBA00022723"/>
    </source>
</evidence>
<keyword evidence="5" id="KW-0472">Membrane</keyword>
<dbReference type="GO" id="GO:0008270">
    <property type="term" value="F:zinc ion binding"/>
    <property type="evidence" value="ECO:0007669"/>
    <property type="project" value="UniProtKB-KW"/>
</dbReference>
<keyword evidence="8" id="KW-1185">Reference proteome</keyword>
<evidence type="ECO:0000259" key="6">
    <source>
        <dbReference type="PROSITE" id="PS50808"/>
    </source>
</evidence>
<dbReference type="InterPro" id="IPR036236">
    <property type="entry name" value="Znf_C2H2_sf"/>
</dbReference>
<comment type="caution">
    <text evidence="7">The sequence shown here is derived from an EMBL/GenBank/DDBJ whole genome shotgun (WGS) entry which is preliminary data.</text>
</comment>
<dbReference type="EMBL" id="REGW02000024">
    <property type="protein sequence ID" value="KAE8278733.1"/>
    <property type="molecule type" value="Genomic_DNA"/>
</dbReference>